<sequence length="71" mass="8184">MPWEEAIRVETDEMLMIRFESPPQTAPRRVRITGRKDPPSHSREPAYRSFIAPSPIPSTLRPKSQRLLKSG</sequence>
<evidence type="ECO:0000313" key="3">
    <source>
        <dbReference type="Proteomes" id="UP000556436"/>
    </source>
</evidence>
<evidence type="ECO:0000256" key="1">
    <source>
        <dbReference type="SAM" id="MobiDB-lite"/>
    </source>
</evidence>
<dbReference type="AlphaFoldDB" id="A0A7W7LCY9"/>
<protein>
    <submittedName>
        <fullName evidence="2">Uncharacterized protein</fullName>
    </submittedName>
</protein>
<keyword evidence="3" id="KW-1185">Reference proteome</keyword>
<comment type="caution">
    <text evidence="2">The sequence shown here is derived from an EMBL/GenBank/DDBJ whole genome shotgun (WGS) entry which is preliminary data.</text>
</comment>
<dbReference type="EMBL" id="JACHJG010000008">
    <property type="protein sequence ID" value="MBB4887918.1"/>
    <property type="molecule type" value="Genomic_DNA"/>
</dbReference>
<name>A0A7W7LCY9_STRNE</name>
<feature type="region of interest" description="Disordered" evidence="1">
    <location>
        <begin position="21"/>
        <end position="71"/>
    </location>
</feature>
<evidence type="ECO:0000313" key="2">
    <source>
        <dbReference type="EMBL" id="MBB4887918.1"/>
    </source>
</evidence>
<organism evidence="2 3">
    <name type="scientific">Streptomyces netropsis</name>
    <name type="common">Streptoverticillium netropsis</name>
    <dbReference type="NCBI Taxonomy" id="55404"/>
    <lineage>
        <taxon>Bacteria</taxon>
        <taxon>Bacillati</taxon>
        <taxon>Actinomycetota</taxon>
        <taxon>Actinomycetes</taxon>
        <taxon>Kitasatosporales</taxon>
        <taxon>Streptomycetaceae</taxon>
        <taxon>Streptomyces</taxon>
    </lineage>
</organism>
<reference evidence="2 3" key="1">
    <citation type="submission" date="2020-08" db="EMBL/GenBank/DDBJ databases">
        <title>Genomic Encyclopedia of Type Strains, Phase III (KMG-III): the genomes of soil and plant-associated and newly described type strains.</title>
        <authorList>
            <person name="Whitman W."/>
        </authorList>
    </citation>
    <scope>NUCLEOTIDE SEQUENCE [LARGE SCALE GENOMIC DNA]</scope>
    <source>
        <strain evidence="2 3">CECT 3265</strain>
    </source>
</reference>
<gene>
    <name evidence="2" type="ORF">FHS38_003986</name>
</gene>
<accession>A0A7W7LCY9</accession>
<proteinExistence type="predicted"/>
<dbReference type="Proteomes" id="UP000556436">
    <property type="component" value="Unassembled WGS sequence"/>
</dbReference>
<feature type="compositionally biased region" description="Basic and acidic residues" evidence="1">
    <location>
        <begin position="34"/>
        <end position="46"/>
    </location>
</feature>